<dbReference type="InterPro" id="IPR005829">
    <property type="entry name" value="Sugar_transporter_CS"/>
</dbReference>
<keyword evidence="3" id="KW-0813">Transport</keyword>
<feature type="transmembrane region" description="Helical" evidence="7">
    <location>
        <begin position="191"/>
        <end position="209"/>
    </location>
</feature>
<evidence type="ECO:0000256" key="3">
    <source>
        <dbReference type="ARBA" id="ARBA00022448"/>
    </source>
</evidence>
<dbReference type="OrthoDB" id="4540492at2759"/>
<evidence type="ECO:0000256" key="7">
    <source>
        <dbReference type="SAM" id="Phobius"/>
    </source>
</evidence>
<feature type="transmembrane region" description="Helical" evidence="7">
    <location>
        <begin position="341"/>
        <end position="364"/>
    </location>
</feature>
<feature type="transmembrane region" description="Helical" evidence="7">
    <location>
        <begin position="159"/>
        <end position="179"/>
    </location>
</feature>
<proteinExistence type="inferred from homology"/>
<dbReference type="AlphaFoldDB" id="A0A0B7N1S1"/>
<sequence length="538" mass="58654">MPISNVSSLDLTYPKYMVFCGVVASLNFFCIGWVTSSGNLPGSITHACENGIAHIENSMFPDCLPMGDDLWGFAVASFCIGALIGSLSGGFCQTKLGRRKAIFFNSFGYIVGGILIGCSTSSAMFIVGRVICGLSCGLGSLSVPVYIGEISTVKSRGVMGTLNQLMCCAGIVLSCLVGLPLSTVPLWRINYTIVVLPALLQAFLVPICVESPRYLVSVNKLTEARISLQKLRLNSNVDIEFYTMVKSQLGSSTALKAMQNFTETAIPTESDYFKLNSGNVRTEVAAYDRSKQELMQTPLSTPPLPTPPPIYTEDVNNVCIDEPKIPMNMIQIFCDPIIQKIALRVIFIHCLQQLIGINAVMYYSTSMFAMVFNPTMSKYMAIVCSAVNFFLTVVSILLIDRTGRRSLLLVSQTGACIFSVLLTIGYVYNVNVLMVVSIFGYVALFAVGMGPIPWVLISELSPVYASSSVGSSAAAMNWIMNFLIGQCFPVIFAKIQGYSFLIFAFIAMVALLFTYFKIPETKGRSIEDIEDEFKASSQ</sequence>
<evidence type="ECO:0000313" key="9">
    <source>
        <dbReference type="EMBL" id="CEP11377.1"/>
    </source>
</evidence>
<dbReference type="InterPro" id="IPR003663">
    <property type="entry name" value="Sugar/inositol_transpt"/>
</dbReference>
<feature type="transmembrane region" description="Helical" evidence="7">
    <location>
        <begin position="469"/>
        <end position="492"/>
    </location>
</feature>
<keyword evidence="5 7" id="KW-1133">Transmembrane helix</keyword>
<dbReference type="PANTHER" id="PTHR23503:SF8">
    <property type="entry name" value="FACILITATED GLUCOSE TRANSPORTER PROTEIN 1"/>
    <property type="match status" value="1"/>
</dbReference>
<feature type="domain" description="Major facilitator superfamily (MFS) profile" evidence="8">
    <location>
        <begin position="16"/>
        <end position="522"/>
    </location>
</feature>
<evidence type="ECO:0000256" key="5">
    <source>
        <dbReference type="ARBA" id="ARBA00022989"/>
    </source>
</evidence>
<dbReference type="Proteomes" id="UP000054107">
    <property type="component" value="Unassembled WGS sequence"/>
</dbReference>
<evidence type="ECO:0000259" key="8">
    <source>
        <dbReference type="PROSITE" id="PS50850"/>
    </source>
</evidence>
<evidence type="ECO:0000256" key="1">
    <source>
        <dbReference type="ARBA" id="ARBA00004141"/>
    </source>
</evidence>
<evidence type="ECO:0000256" key="2">
    <source>
        <dbReference type="ARBA" id="ARBA00010992"/>
    </source>
</evidence>
<feature type="transmembrane region" description="Helical" evidence="7">
    <location>
        <begin position="406"/>
        <end position="428"/>
    </location>
</feature>
<dbReference type="InterPro" id="IPR005828">
    <property type="entry name" value="MFS_sugar_transport-like"/>
</dbReference>
<feature type="transmembrane region" description="Helical" evidence="7">
    <location>
        <begin position="101"/>
        <end position="117"/>
    </location>
</feature>
<dbReference type="STRING" id="35722.A0A0B7N1S1"/>
<comment type="similarity">
    <text evidence="2">Belongs to the major facilitator superfamily. Sugar transporter (TC 2.A.1.1) family.</text>
</comment>
<reference evidence="9 10" key="1">
    <citation type="submission" date="2014-09" db="EMBL/GenBank/DDBJ databases">
        <authorList>
            <person name="Ellenberger Sabrina"/>
        </authorList>
    </citation>
    <scope>NUCLEOTIDE SEQUENCE [LARGE SCALE GENOMIC DNA]</scope>
    <source>
        <strain evidence="9 10">CBS 412.66</strain>
    </source>
</reference>
<dbReference type="InterPro" id="IPR045263">
    <property type="entry name" value="GLUT"/>
</dbReference>
<feature type="transmembrane region" description="Helical" evidence="7">
    <location>
        <begin position="16"/>
        <end position="34"/>
    </location>
</feature>
<dbReference type="GO" id="GO:0016020">
    <property type="term" value="C:membrane"/>
    <property type="evidence" value="ECO:0007669"/>
    <property type="project" value="UniProtKB-SubCell"/>
</dbReference>
<dbReference type="SUPFAM" id="SSF103473">
    <property type="entry name" value="MFS general substrate transporter"/>
    <property type="match status" value="1"/>
</dbReference>
<evidence type="ECO:0000256" key="6">
    <source>
        <dbReference type="ARBA" id="ARBA00023136"/>
    </source>
</evidence>
<accession>A0A0B7N1S1</accession>
<keyword evidence="10" id="KW-1185">Reference proteome</keyword>
<dbReference type="Gene3D" id="1.20.1250.20">
    <property type="entry name" value="MFS general substrate transporter like domains"/>
    <property type="match status" value="2"/>
</dbReference>
<name>A0A0B7N1S1_9FUNG</name>
<dbReference type="PROSITE" id="PS50850">
    <property type="entry name" value="MFS"/>
    <property type="match status" value="1"/>
</dbReference>
<keyword evidence="4 7" id="KW-0812">Transmembrane</keyword>
<evidence type="ECO:0000313" key="10">
    <source>
        <dbReference type="Proteomes" id="UP000054107"/>
    </source>
</evidence>
<protein>
    <recommendedName>
        <fullName evidence="8">Major facilitator superfamily (MFS) profile domain-containing protein</fullName>
    </recommendedName>
</protein>
<dbReference type="PRINTS" id="PR00171">
    <property type="entry name" value="SUGRTRNSPORT"/>
</dbReference>
<dbReference type="InterPro" id="IPR036259">
    <property type="entry name" value="MFS_trans_sf"/>
</dbReference>
<dbReference type="GO" id="GO:0015149">
    <property type="term" value="F:hexose transmembrane transporter activity"/>
    <property type="evidence" value="ECO:0007669"/>
    <property type="project" value="TreeGrafter"/>
</dbReference>
<keyword evidence="6 7" id="KW-0472">Membrane</keyword>
<organism evidence="9 10">
    <name type="scientific">Parasitella parasitica</name>
    <dbReference type="NCBI Taxonomy" id="35722"/>
    <lineage>
        <taxon>Eukaryota</taxon>
        <taxon>Fungi</taxon>
        <taxon>Fungi incertae sedis</taxon>
        <taxon>Mucoromycota</taxon>
        <taxon>Mucoromycotina</taxon>
        <taxon>Mucoromycetes</taxon>
        <taxon>Mucorales</taxon>
        <taxon>Mucorineae</taxon>
        <taxon>Mucoraceae</taxon>
        <taxon>Parasitella</taxon>
    </lineage>
</organism>
<gene>
    <name evidence="9" type="primary">PARPA_05202.1 scaffold 16505</name>
</gene>
<dbReference type="InterPro" id="IPR020846">
    <property type="entry name" value="MFS_dom"/>
</dbReference>
<feature type="transmembrane region" description="Helical" evidence="7">
    <location>
        <begin position="434"/>
        <end position="457"/>
    </location>
</feature>
<evidence type="ECO:0000256" key="4">
    <source>
        <dbReference type="ARBA" id="ARBA00022692"/>
    </source>
</evidence>
<dbReference type="Pfam" id="PF00083">
    <property type="entry name" value="Sugar_tr"/>
    <property type="match status" value="2"/>
</dbReference>
<comment type="subcellular location">
    <subcellularLocation>
        <location evidence="1">Membrane</location>
        <topology evidence="1">Multi-pass membrane protein</topology>
    </subcellularLocation>
</comment>
<dbReference type="EMBL" id="LN726018">
    <property type="protein sequence ID" value="CEP11377.1"/>
    <property type="molecule type" value="Genomic_DNA"/>
</dbReference>
<feature type="transmembrane region" description="Helical" evidence="7">
    <location>
        <begin position="379"/>
        <end position="399"/>
    </location>
</feature>
<feature type="transmembrane region" description="Helical" evidence="7">
    <location>
        <begin position="123"/>
        <end position="147"/>
    </location>
</feature>
<feature type="transmembrane region" description="Helical" evidence="7">
    <location>
        <begin position="498"/>
        <end position="516"/>
    </location>
</feature>
<feature type="transmembrane region" description="Helical" evidence="7">
    <location>
        <begin position="70"/>
        <end position="89"/>
    </location>
</feature>
<dbReference type="PANTHER" id="PTHR23503">
    <property type="entry name" value="SOLUTE CARRIER FAMILY 2"/>
    <property type="match status" value="1"/>
</dbReference>
<dbReference type="PROSITE" id="PS00217">
    <property type="entry name" value="SUGAR_TRANSPORT_2"/>
    <property type="match status" value="1"/>
</dbReference>